<evidence type="ECO:0000313" key="2">
    <source>
        <dbReference type="EMBL" id="KAG0468741.1"/>
    </source>
</evidence>
<reference evidence="2 3" key="1">
    <citation type="journal article" date="2020" name="Nat. Food">
        <title>A phased Vanilla planifolia genome enables genetic improvement of flavour and production.</title>
        <authorList>
            <person name="Hasing T."/>
            <person name="Tang H."/>
            <person name="Brym M."/>
            <person name="Khazi F."/>
            <person name="Huang T."/>
            <person name="Chambers A.H."/>
        </authorList>
    </citation>
    <scope>NUCLEOTIDE SEQUENCE [LARGE SCALE GENOMIC DNA]</scope>
    <source>
        <tissue evidence="2">Leaf</tissue>
    </source>
</reference>
<dbReference type="GO" id="GO:0005635">
    <property type="term" value="C:nuclear envelope"/>
    <property type="evidence" value="ECO:0007669"/>
    <property type="project" value="TreeGrafter"/>
</dbReference>
<dbReference type="Proteomes" id="UP000639772">
    <property type="component" value="Chromosome 9"/>
</dbReference>
<accession>A0A835Q943</accession>
<name>A0A835Q943_VANPL</name>
<dbReference type="OrthoDB" id="778586at2759"/>
<dbReference type="EMBL" id="JADCNM010000009">
    <property type="protein sequence ID" value="KAG0468741.1"/>
    <property type="molecule type" value="Genomic_DNA"/>
</dbReference>
<feature type="region of interest" description="Disordered" evidence="1">
    <location>
        <begin position="111"/>
        <end position="132"/>
    </location>
</feature>
<dbReference type="AlphaFoldDB" id="A0A835Q943"/>
<evidence type="ECO:0008006" key="4">
    <source>
        <dbReference type="Google" id="ProtNLM"/>
    </source>
</evidence>
<dbReference type="PANTHER" id="PTHR33416">
    <property type="entry name" value="NUCLEAR PORE COMPLEX PROTEIN NUP1"/>
    <property type="match status" value="1"/>
</dbReference>
<proteinExistence type="predicted"/>
<evidence type="ECO:0000256" key="1">
    <source>
        <dbReference type="SAM" id="MobiDB-lite"/>
    </source>
</evidence>
<gene>
    <name evidence="2" type="ORF">HPP92_018069</name>
</gene>
<evidence type="ECO:0000313" key="3">
    <source>
        <dbReference type="Proteomes" id="UP000639772"/>
    </source>
</evidence>
<comment type="caution">
    <text evidence="2">The sequence shown here is derived from an EMBL/GenBank/DDBJ whole genome shotgun (WGS) entry which is preliminary data.</text>
</comment>
<dbReference type="PANTHER" id="PTHR33416:SF20">
    <property type="entry name" value="NUCLEAR PORE COMPLEX PROTEIN NUP1"/>
    <property type="match status" value="1"/>
</dbReference>
<protein>
    <recommendedName>
        <fullName evidence="4">Nuclear pore complex protein NUP1-like</fullName>
    </recommendedName>
</protein>
<feature type="region of interest" description="Disordered" evidence="1">
    <location>
        <begin position="1105"/>
        <end position="1128"/>
    </location>
</feature>
<sequence>MTPTEAVQGMTRRTIEPLRLESQCNTVNVSEEENSISSTRNLPALASSFTIPQDAAASPAEIAKAFMNSRPPKAPSSAVSLHQQILPVDKSVSCLEPLAVKAPELEVATPSVLPSSDGRELSGAGYQTPKPRGRTAICRMSRSPYFKVDASSNLKWNMCTAAGNAGFPASPLTPGSSSNSDVYKALKRGSSVLYNDHGSFGPIRRLRQKFNVISASKDLQLIPATNLGGSLPKFDKDVLKGSASTQTLPPVNERKSSSAAVHFSENTDTKMLLSSFPSVPGQSSEAGMRSFDFEQFTHPEKKLDIKPISRDDSPSKLTANMLNGRALKSMENVKKSQFISMDANASLNIERGSQQLSDSLLKEHGQVLGNGPLKTDILGVKSLTSVNGVNKNSSLRIQNEDGAISFPAPISSPRKPSFQMTAPEEFLELDDEDDDVDMSVELDPSRGRTELPILKTSSSSIPTSSTSTVVPNSISFSECSKMDNDACYSLENNGSSQKVSVRTEPIYSSSVVSTSTFPTPSDDKLVPQAEHTTVPDFSFASRSTNSHLFSSATCVASESVDTKAAVDSLCSDPKVYLETSDVLGSDKSGTKGLEEPAGIFVSTATSTLDSIENVSYGGSITLSRSNGTLQSSSLSSFVSTSLPGVTATPVSSFSLNSTSAATTPSPPVSFTSALLSSSNVFGFLGGTSAVFPSLTALSSDKSNDVNSGGEGKQQFSSDVHISFSGSGSASSTVAVSSLSTVLAASSAPAASSIFSGASTSGSGFGAPPLLSSKTDGVVDFSSAQPVGSSISADTSSSQDSTTIIGATGVTVFGAQPPKSSSSCGSLFSQSSTINSVSFSSCPTSGLSNSSVLFGSSPSPSPFGLSSSSMPGFSNKPFATGNQSAISFGSASGLSFSASETSTVQNSQFLLPSITGASSSSSLFSFTTSSSNSSSGLSFLAGSCSSSSVLSFIPSSTSSSLAKSTFSLSDKSTMFNNSSLASTSSIPSTTFGSSPSTGFSFGLAATASGTSSFGFSSSTVSVFSFTSSGATNSLATSTPVFGGPSSAGALPSLSQNNDQMNVEDSMSDDTIQAPAPMVPTFGQSSIAPASQNFSFGSSFTSGGTPLFQFGSHQNPTAPQNSNPFQAGGSLEFAPGGSFSWGSGGVRPRSVILWLEPSGK</sequence>
<organism evidence="2 3">
    <name type="scientific">Vanilla planifolia</name>
    <name type="common">Vanilla</name>
    <dbReference type="NCBI Taxonomy" id="51239"/>
    <lineage>
        <taxon>Eukaryota</taxon>
        <taxon>Viridiplantae</taxon>
        <taxon>Streptophyta</taxon>
        <taxon>Embryophyta</taxon>
        <taxon>Tracheophyta</taxon>
        <taxon>Spermatophyta</taxon>
        <taxon>Magnoliopsida</taxon>
        <taxon>Liliopsida</taxon>
        <taxon>Asparagales</taxon>
        <taxon>Orchidaceae</taxon>
        <taxon>Vanilloideae</taxon>
        <taxon>Vanilleae</taxon>
        <taxon>Vanilla</taxon>
    </lineage>
</organism>
<dbReference type="GO" id="GO:0071763">
    <property type="term" value="P:nuclear membrane organization"/>
    <property type="evidence" value="ECO:0007669"/>
    <property type="project" value="TreeGrafter"/>
</dbReference>
<feature type="compositionally biased region" description="Polar residues" evidence="1">
    <location>
        <begin position="1109"/>
        <end position="1123"/>
    </location>
</feature>